<name>A0A1I1E9I3_9BACT</name>
<dbReference type="Gene3D" id="3.30.420.40">
    <property type="match status" value="2"/>
</dbReference>
<keyword evidence="3" id="KW-1185">Reference proteome</keyword>
<dbReference type="GO" id="GO:0005829">
    <property type="term" value="C:cytosol"/>
    <property type="evidence" value="ECO:0007669"/>
    <property type="project" value="TreeGrafter"/>
</dbReference>
<accession>A0A1I1E9I3</accession>
<dbReference type="AlphaFoldDB" id="A0A1I1E9I3"/>
<dbReference type="PANTHER" id="PTHR11735">
    <property type="entry name" value="TRNA N6-ADENOSINE THREONYLCARBAMOYLTRANSFERASE"/>
    <property type="match status" value="1"/>
</dbReference>
<dbReference type="Pfam" id="PF00814">
    <property type="entry name" value="TsaD"/>
    <property type="match status" value="1"/>
</dbReference>
<reference evidence="2 3" key="1">
    <citation type="submission" date="2016-10" db="EMBL/GenBank/DDBJ databases">
        <authorList>
            <person name="de Groot N.N."/>
        </authorList>
    </citation>
    <scope>NUCLEOTIDE SEQUENCE [LARGE SCALE GENOMIC DNA]</scope>
    <source>
        <strain evidence="2 3">DSM 6793</strain>
    </source>
</reference>
<dbReference type="InterPro" id="IPR022496">
    <property type="entry name" value="T6A_TsaB"/>
</dbReference>
<sequence>MSLILSIETSTSVGSVALHRAGVLVSLFDICLENSHSQTLTLQIEQAVTLAGFSLAQLDAVALSAGPGSYTGLRIGTATAKGLCFALDKPLIAVGTLEAMAHGFRQANIYSDALLCPLLDARRMEAWSALYAPNGLETIWDAAPRVLNAESFAEITDNQQVICFGNGAAKYAPLLAHRPNFVFVNGLNPSAKNVGELAHTYWQQGRLADVAYFEPYYLKEGNVTAPKS</sequence>
<dbReference type="SUPFAM" id="SSF53067">
    <property type="entry name" value="Actin-like ATPase domain"/>
    <property type="match status" value="2"/>
</dbReference>
<feature type="domain" description="Gcp-like" evidence="1">
    <location>
        <begin position="34"/>
        <end position="142"/>
    </location>
</feature>
<evidence type="ECO:0000259" key="1">
    <source>
        <dbReference type="Pfam" id="PF00814"/>
    </source>
</evidence>
<dbReference type="GO" id="GO:0002949">
    <property type="term" value="P:tRNA threonylcarbamoyladenosine modification"/>
    <property type="evidence" value="ECO:0007669"/>
    <property type="project" value="InterPro"/>
</dbReference>
<dbReference type="RefSeq" id="WP_091507351.1">
    <property type="nucleotide sequence ID" value="NZ_FOLE01000001.1"/>
</dbReference>
<dbReference type="InterPro" id="IPR043129">
    <property type="entry name" value="ATPase_NBD"/>
</dbReference>
<proteinExistence type="predicted"/>
<organism evidence="2 3">
    <name type="scientific">Flexibacter flexilis DSM 6793</name>
    <dbReference type="NCBI Taxonomy" id="927664"/>
    <lineage>
        <taxon>Bacteria</taxon>
        <taxon>Pseudomonadati</taxon>
        <taxon>Bacteroidota</taxon>
        <taxon>Cytophagia</taxon>
        <taxon>Cytophagales</taxon>
        <taxon>Flexibacteraceae</taxon>
        <taxon>Flexibacter</taxon>
    </lineage>
</organism>
<dbReference type="InterPro" id="IPR000905">
    <property type="entry name" value="Gcp-like_dom"/>
</dbReference>
<evidence type="ECO:0000313" key="3">
    <source>
        <dbReference type="Proteomes" id="UP000199514"/>
    </source>
</evidence>
<dbReference type="STRING" id="927664.SAMN05421780_101701"/>
<dbReference type="Proteomes" id="UP000199514">
    <property type="component" value="Unassembled WGS sequence"/>
</dbReference>
<gene>
    <name evidence="2" type="ORF">SAMN05421780_101701</name>
</gene>
<evidence type="ECO:0000313" key="2">
    <source>
        <dbReference type="EMBL" id="SFB83764.1"/>
    </source>
</evidence>
<dbReference type="OrthoDB" id="9784166at2"/>
<dbReference type="PANTHER" id="PTHR11735:SF11">
    <property type="entry name" value="TRNA THREONYLCARBAMOYLADENOSINE BIOSYNTHESIS PROTEIN TSAB"/>
    <property type="match status" value="1"/>
</dbReference>
<protein>
    <submittedName>
        <fullName evidence="2">tRNA threonylcarbamoyladenosine biosynthesis protein TsaB</fullName>
    </submittedName>
</protein>
<dbReference type="NCBIfam" id="TIGR03725">
    <property type="entry name" value="T6A_YeaZ"/>
    <property type="match status" value="1"/>
</dbReference>
<dbReference type="EMBL" id="FOLE01000001">
    <property type="protein sequence ID" value="SFB83764.1"/>
    <property type="molecule type" value="Genomic_DNA"/>
</dbReference>
<dbReference type="CDD" id="cd24032">
    <property type="entry name" value="ASKHA_NBD_TsaB"/>
    <property type="match status" value="1"/>
</dbReference>